<dbReference type="Gene3D" id="1.10.3730.10">
    <property type="entry name" value="ProC C-terminal domain-like"/>
    <property type="match status" value="1"/>
</dbReference>
<evidence type="ECO:0000256" key="1">
    <source>
        <dbReference type="ARBA" id="ARBA00005525"/>
    </source>
</evidence>
<dbReference type="InterPro" id="IPR008927">
    <property type="entry name" value="6-PGluconate_DH-like_C_sf"/>
</dbReference>
<evidence type="ECO:0000259" key="3">
    <source>
        <dbReference type="Pfam" id="PF14748"/>
    </source>
</evidence>
<accession>A0A1B3SJT2</accession>
<dbReference type="Pfam" id="PF14748">
    <property type="entry name" value="P5CR_dimer"/>
    <property type="match status" value="1"/>
</dbReference>
<dbReference type="Gene3D" id="3.40.50.720">
    <property type="entry name" value="NAD(P)-binding Rossmann-like Domain"/>
    <property type="match status" value="1"/>
</dbReference>
<dbReference type="GO" id="GO:0004735">
    <property type="term" value="F:pyrroline-5-carboxylate reductase activity"/>
    <property type="evidence" value="ECO:0007669"/>
    <property type="project" value="InterPro"/>
</dbReference>
<dbReference type="SUPFAM" id="SSF51735">
    <property type="entry name" value="NAD(P)-binding Rossmann-fold domains"/>
    <property type="match status" value="1"/>
</dbReference>
<dbReference type="STRING" id="216938.SHELI_v1c02300"/>
<dbReference type="PANTHER" id="PTHR11645:SF49">
    <property type="entry name" value="PYRROLINE-5-CARBOXYLATE REDUCTASE 1"/>
    <property type="match status" value="1"/>
</dbReference>
<dbReference type="InterPro" id="IPR036291">
    <property type="entry name" value="NAD(P)-bd_dom_sf"/>
</dbReference>
<feature type="domain" description="Pyrroline-5-carboxylate reductase catalytic N-terminal" evidence="2">
    <location>
        <begin position="3"/>
        <end position="98"/>
    </location>
</feature>
<gene>
    <name evidence="4" type="primary">proC</name>
    <name evidence="4" type="ORF">SHELI_v1c02300</name>
</gene>
<dbReference type="InterPro" id="IPR000304">
    <property type="entry name" value="Pyrroline-COOH_reductase"/>
</dbReference>
<dbReference type="RefSeq" id="WP_069115961.1">
    <property type="nucleotide sequence ID" value="NZ_CP017015.1"/>
</dbReference>
<dbReference type="InterPro" id="IPR029036">
    <property type="entry name" value="P5CR_dimer"/>
</dbReference>
<feature type="domain" description="Pyrroline-5-carboxylate reductase dimerisation" evidence="3">
    <location>
        <begin position="161"/>
        <end position="261"/>
    </location>
</feature>
<reference evidence="4 5" key="1">
    <citation type="submission" date="2016-08" db="EMBL/GenBank/DDBJ databases">
        <title>Complete genome sequence of Spiroplasma helicoides TABS-2 (DSM 22551).</title>
        <authorList>
            <person name="Shen W.-Y."/>
            <person name="Lo W.-S."/>
            <person name="Lai Y.-C."/>
            <person name="Kuo C.-H."/>
        </authorList>
    </citation>
    <scope>NUCLEOTIDE SEQUENCE [LARGE SCALE GENOMIC DNA]</scope>
    <source>
        <strain evidence="4 5">TABS-2</strain>
    </source>
</reference>
<dbReference type="Proteomes" id="UP000094378">
    <property type="component" value="Chromosome"/>
</dbReference>
<dbReference type="PIRSF" id="PIRSF000193">
    <property type="entry name" value="Pyrrol-5-carb_rd"/>
    <property type="match status" value="1"/>
</dbReference>
<comment type="similarity">
    <text evidence="1">Belongs to the pyrroline-5-carboxylate reductase family.</text>
</comment>
<evidence type="ECO:0000313" key="5">
    <source>
        <dbReference type="Proteomes" id="UP000094378"/>
    </source>
</evidence>
<dbReference type="EMBL" id="CP017015">
    <property type="protein sequence ID" value="AOG60185.1"/>
    <property type="molecule type" value="Genomic_DNA"/>
</dbReference>
<dbReference type="KEGG" id="shj:SHELI_v1c02300"/>
<sequence>MKKILMVGTGHMGEAILKVWAKELDKLEYKLIILNRNIEKSKKLAKTYDCNYIESIEDINKVNPNIIVLGFRPSDGHNFLSSLNLINQKDKLIISMLNAFEIEKISNYFSQDINIIRIMPNMNAALKKSTTAYIKKGKNINLINFGIWLISLFGKVYELEEDNFPSFVSLTGSAPAFIYEFIKGFKEFALKSNYDEKISNDFIKETIIASTEQALNNGIPLDKLIGEIIVPGGPTEAGHNVLKEKKFKDILVNCLQEAKKRG</sequence>
<dbReference type="AlphaFoldDB" id="A0A1B3SJT2"/>
<dbReference type="Pfam" id="PF03807">
    <property type="entry name" value="F420_oxidored"/>
    <property type="match status" value="1"/>
</dbReference>
<keyword evidence="5" id="KW-1185">Reference proteome</keyword>
<name>A0A1B3SJT2_9MOLU</name>
<dbReference type="GO" id="GO:0055129">
    <property type="term" value="P:L-proline biosynthetic process"/>
    <property type="evidence" value="ECO:0007669"/>
    <property type="project" value="TreeGrafter"/>
</dbReference>
<dbReference type="SUPFAM" id="SSF48179">
    <property type="entry name" value="6-phosphogluconate dehydrogenase C-terminal domain-like"/>
    <property type="match status" value="1"/>
</dbReference>
<dbReference type="InterPro" id="IPR028939">
    <property type="entry name" value="P5C_Rdtase_cat_N"/>
</dbReference>
<dbReference type="OrthoDB" id="9805754at2"/>
<evidence type="ECO:0000259" key="2">
    <source>
        <dbReference type="Pfam" id="PF03807"/>
    </source>
</evidence>
<organism evidence="4 5">
    <name type="scientific">Spiroplasma helicoides</name>
    <dbReference type="NCBI Taxonomy" id="216938"/>
    <lineage>
        <taxon>Bacteria</taxon>
        <taxon>Bacillati</taxon>
        <taxon>Mycoplasmatota</taxon>
        <taxon>Mollicutes</taxon>
        <taxon>Entomoplasmatales</taxon>
        <taxon>Spiroplasmataceae</taxon>
        <taxon>Spiroplasma</taxon>
    </lineage>
</organism>
<protein>
    <submittedName>
        <fullName evidence="4">Pyrroline-5-carboxylate reductase</fullName>
    </submittedName>
</protein>
<dbReference type="PANTHER" id="PTHR11645">
    <property type="entry name" value="PYRROLINE-5-CARBOXYLATE REDUCTASE"/>
    <property type="match status" value="1"/>
</dbReference>
<proteinExistence type="inferred from homology"/>
<evidence type="ECO:0000313" key="4">
    <source>
        <dbReference type="EMBL" id="AOG60185.1"/>
    </source>
</evidence>